<dbReference type="Pfam" id="PF24120">
    <property type="entry name" value="SsdA_C"/>
    <property type="match status" value="1"/>
</dbReference>
<organism evidence="6 7">
    <name type="scientific">Aspergillus calidoustus</name>
    <dbReference type="NCBI Taxonomy" id="454130"/>
    <lineage>
        <taxon>Eukaryota</taxon>
        <taxon>Fungi</taxon>
        <taxon>Dikarya</taxon>
        <taxon>Ascomycota</taxon>
        <taxon>Pezizomycotina</taxon>
        <taxon>Eurotiomycetes</taxon>
        <taxon>Eurotiomycetidae</taxon>
        <taxon>Eurotiales</taxon>
        <taxon>Aspergillaceae</taxon>
        <taxon>Aspergillus</taxon>
        <taxon>Aspergillus subgen. Nidulantes</taxon>
    </lineage>
</organism>
<accession>A0A0U4Z9B4</accession>
<dbReference type="OMA" id="RDHYKNR"/>
<evidence type="ECO:0000313" key="6">
    <source>
        <dbReference type="EMBL" id="CEL06357.1"/>
    </source>
</evidence>
<feature type="repeat" description="ANK" evidence="3">
    <location>
        <begin position="226"/>
        <end position="258"/>
    </location>
</feature>
<evidence type="ECO:0000313" key="7">
    <source>
        <dbReference type="Proteomes" id="UP000054771"/>
    </source>
</evidence>
<dbReference type="PANTHER" id="PTHR24171">
    <property type="entry name" value="ANKYRIN REPEAT DOMAIN-CONTAINING PROTEIN 39-RELATED"/>
    <property type="match status" value="1"/>
</dbReference>
<feature type="region of interest" description="Disordered" evidence="4">
    <location>
        <begin position="88"/>
        <end position="108"/>
    </location>
</feature>
<reference evidence="7" key="1">
    <citation type="journal article" date="2016" name="Genome Announc.">
        <title>Draft genome sequences of fungus Aspergillus calidoustus.</title>
        <authorList>
            <person name="Horn F."/>
            <person name="Linde J."/>
            <person name="Mattern D.J."/>
            <person name="Walther G."/>
            <person name="Guthke R."/>
            <person name="Scherlach K."/>
            <person name="Martin K."/>
            <person name="Brakhage A.A."/>
            <person name="Petzke L."/>
            <person name="Valiante V."/>
        </authorList>
    </citation>
    <scope>NUCLEOTIDE SEQUENCE [LARGE SCALE GENOMIC DNA]</scope>
    <source>
        <strain evidence="7">SF006504</strain>
    </source>
</reference>
<dbReference type="OrthoDB" id="341259at2759"/>
<name>A0A0U4Z9B4_ASPCI</name>
<protein>
    <recommendedName>
        <fullName evidence="5">Single-strand DNA deaminase toxin A-like C-terminal domain-containing protein</fullName>
    </recommendedName>
</protein>
<keyword evidence="2 3" id="KW-0040">ANK repeat</keyword>
<evidence type="ECO:0000256" key="3">
    <source>
        <dbReference type="PROSITE-ProRule" id="PRU00023"/>
    </source>
</evidence>
<dbReference type="PROSITE" id="PS50297">
    <property type="entry name" value="ANK_REP_REGION"/>
    <property type="match status" value="2"/>
</dbReference>
<evidence type="ECO:0000256" key="4">
    <source>
        <dbReference type="SAM" id="MobiDB-lite"/>
    </source>
</evidence>
<dbReference type="Pfam" id="PF12796">
    <property type="entry name" value="Ank_2"/>
    <property type="match status" value="1"/>
</dbReference>
<feature type="domain" description="Single-strand DNA deaminase toxin A-like C-terminal" evidence="5">
    <location>
        <begin position="379"/>
        <end position="436"/>
    </location>
</feature>
<dbReference type="SMART" id="SM00248">
    <property type="entry name" value="ANK"/>
    <property type="match status" value="2"/>
</dbReference>
<feature type="compositionally biased region" description="Acidic residues" evidence="4">
    <location>
        <begin position="90"/>
        <end position="108"/>
    </location>
</feature>
<dbReference type="GO" id="GO:0085020">
    <property type="term" value="P:protein K6-linked ubiquitination"/>
    <property type="evidence" value="ECO:0007669"/>
    <property type="project" value="TreeGrafter"/>
</dbReference>
<dbReference type="InterPro" id="IPR036770">
    <property type="entry name" value="Ankyrin_rpt-contain_sf"/>
</dbReference>
<dbReference type="InterPro" id="IPR002110">
    <property type="entry name" value="Ankyrin_rpt"/>
</dbReference>
<dbReference type="Proteomes" id="UP000054771">
    <property type="component" value="Unassembled WGS sequence"/>
</dbReference>
<dbReference type="Gene3D" id="1.25.40.20">
    <property type="entry name" value="Ankyrin repeat-containing domain"/>
    <property type="match status" value="1"/>
</dbReference>
<keyword evidence="7" id="KW-1185">Reference proteome</keyword>
<dbReference type="PANTHER" id="PTHR24171:SF8">
    <property type="entry name" value="BRCA1-ASSOCIATED RING DOMAIN PROTEIN 1"/>
    <property type="match status" value="1"/>
</dbReference>
<evidence type="ECO:0000259" key="5">
    <source>
        <dbReference type="Pfam" id="PF24120"/>
    </source>
</evidence>
<dbReference type="AlphaFoldDB" id="A0A0U4Z9B4"/>
<dbReference type="PROSITE" id="PS50088">
    <property type="entry name" value="ANK_REPEAT"/>
    <property type="match status" value="2"/>
</dbReference>
<keyword evidence="1" id="KW-0677">Repeat</keyword>
<dbReference type="STRING" id="454130.A0A0U4Z9B4"/>
<dbReference type="SUPFAM" id="SSF48403">
    <property type="entry name" value="Ankyrin repeat"/>
    <property type="match status" value="1"/>
</dbReference>
<feature type="repeat" description="ANK" evidence="3">
    <location>
        <begin position="193"/>
        <end position="225"/>
    </location>
</feature>
<dbReference type="GO" id="GO:0004842">
    <property type="term" value="F:ubiquitin-protein transferase activity"/>
    <property type="evidence" value="ECO:0007669"/>
    <property type="project" value="TreeGrafter"/>
</dbReference>
<evidence type="ECO:0000256" key="1">
    <source>
        <dbReference type="ARBA" id="ARBA00022737"/>
    </source>
</evidence>
<dbReference type="EMBL" id="CDMC01000005">
    <property type="protein sequence ID" value="CEL06357.1"/>
    <property type="molecule type" value="Genomic_DNA"/>
</dbReference>
<gene>
    <name evidence="6" type="ORF">ASPCAL07463</name>
</gene>
<dbReference type="InterPro" id="IPR057517">
    <property type="entry name" value="SsdA-like_C"/>
</dbReference>
<sequence length="602" mass="68519">MKVFPEADVIWWNANSYYIQCPFCESVHCHGVNWKANKLRYSHCERMESYLCCFPLNDRGEVAYEIDKRRGRYINICIAHDRNAEYEYGNGDDADTDDTGDEDDEDDEDVNRLAIELAQKATIAAQREKTYASIHEDSTELVIVNPGHGIAPFEQKRILLPISDCVNGDTRAVQRYLETSPEATLFVRGRHFDGKTSLISAAAEQNSEMISLLIKHGAEVNAVDNYGRSALMEAALFGRVDNVKVLLEHNADRYTKDCENRLAIDFAREHHRNRRERYERVGGDLTSPSNRRLGYVEDTFKRDIDRQEIVRLLSGENRESKIVFGSPPTLSLSKSYSFTPSPMRDSLVLHGPIEEYPITRVLKTVARLERGGKFPSIGAMSGWSHGSMQSLRIDGQQWTDDVFYISKLAGHILPSHAHDRGKDGRYSACHAEKQLIAYFIDRHVFLPRDGLPDPKLEEQIERVEESHERFLSFTEIGRQVKSLRERKDALDHELFDGDEKLIGKHDKIKALEVELKSVESTLNGLIATTRARPLLKLEARLEILHQRRAKHADLVKMAYAPPPASLTEAVILISSPPCQDCIMFKDKVNKRFDLSIQLLAAL</sequence>
<evidence type="ECO:0000256" key="2">
    <source>
        <dbReference type="ARBA" id="ARBA00023043"/>
    </source>
</evidence>
<proteinExistence type="predicted"/>